<keyword evidence="5" id="KW-0539">Nucleus</keyword>
<dbReference type="PANTHER" id="PTHR14440">
    <property type="entry name" value="DNA-DIRECTED RNA POLYMERASE I SUBUNIT RPA49"/>
    <property type="match status" value="1"/>
</dbReference>
<name>A0AAV5GUZ5_9BASI</name>
<protein>
    <recommendedName>
        <fullName evidence="8">Rpa49 subunit specific to nuclear RNA polymerase I</fullName>
    </recommendedName>
</protein>
<accession>A0AAV5GUZ5</accession>
<proteinExistence type="inferred from homology"/>
<evidence type="ECO:0000256" key="1">
    <source>
        <dbReference type="ARBA" id="ARBA00004604"/>
    </source>
</evidence>
<keyword evidence="3" id="KW-0240">DNA-directed RNA polymerase</keyword>
<dbReference type="AlphaFoldDB" id="A0AAV5GUZ5"/>
<sequence>MSDASARKRQKGLQGQRIDIALATNPDAAPAPALALFPSAQPPAKTPFTLYTPTGSPAHRQALLAAETDEIEFESRNHLGLAAGGEDDGYSTQYMIGVRNPRTNTLTLHAAPLHTFTPSIKSLKAPEAALDSAAAALYTAQRSALGTAFGTKKAQAQQRAQERNKLTESSFGTGAHVAGLQSHLQQSISAKAGALPSAADIEAKANEARPIPPFNAAATSPGDVYPLDGVVSASELHALDLSALVAAPDFKARLQLLPYRRSDWIRTKLRQLLPARASAEGHVANPSKKDRDRLRLVVYLAHLFQFRQAARPGRPVDRAHVVEKLGAGAGGGASAALVDALIERFTEPVRAGGHAGGEERTVTSTAEIKCLCYMLVLMLRVDGWNTDVTTVAEDLGMGNKRVQELFRSLGCQLVAPSAADREKLVAQGRATSAADAAKSKKASLKVPLQFPKERRGKAKR</sequence>
<evidence type="ECO:0000313" key="6">
    <source>
        <dbReference type="EMBL" id="GJN93764.1"/>
    </source>
</evidence>
<comment type="similarity">
    <text evidence="2">Belongs to the eukaryotic RPA49/POLR1E RNA polymerase subunit family.</text>
</comment>
<organism evidence="6 7">
    <name type="scientific">Rhodotorula paludigena</name>
    <dbReference type="NCBI Taxonomy" id="86838"/>
    <lineage>
        <taxon>Eukaryota</taxon>
        <taxon>Fungi</taxon>
        <taxon>Dikarya</taxon>
        <taxon>Basidiomycota</taxon>
        <taxon>Pucciniomycotina</taxon>
        <taxon>Microbotryomycetes</taxon>
        <taxon>Sporidiobolales</taxon>
        <taxon>Sporidiobolaceae</taxon>
        <taxon>Rhodotorula</taxon>
    </lineage>
</organism>
<dbReference type="GO" id="GO:0000428">
    <property type="term" value="C:DNA-directed RNA polymerase complex"/>
    <property type="evidence" value="ECO:0007669"/>
    <property type="project" value="UniProtKB-KW"/>
</dbReference>
<keyword evidence="7" id="KW-1185">Reference proteome</keyword>
<comment type="subcellular location">
    <subcellularLocation>
        <location evidence="1">Nucleus</location>
        <location evidence="1">Nucleolus</location>
    </subcellularLocation>
</comment>
<reference evidence="6 7" key="1">
    <citation type="submission" date="2021-12" db="EMBL/GenBank/DDBJ databases">
        <title>High titer production of polyol ester of fatty acids by Rhodotorula paludigena BS15 towards product separation-free biomass refinery.</title>
        <authorList>
            <person name="Mano J."/>
            <person name="Ono H."/>
            <person name="Tanaka T."/>
            <person name="Naito K."/>
            <person name="Sushida H."/>
            <person name="Ike M."/>
            <person name="Tokuyasu K."/>
            <person name="Kitaoka M."/>
        </authorList>
    </citation>
    <scope>NUCLEOTIDE SEQUENCE [LARGE SCALE GENOMIC DNA]</scope>
    <source>
        <strain evidence="6 7">BS15</strain>
    </source>
</reference>
<evidence type="ECO:0000256" key="4">
    <source>
        <dbReference type="ARBA" id="ARBA00023163"/>
    </source>
</evidence>
<comment type="caution">
    <text evidence="6">The sequence shown here is derived from an EMBL/GenBank/DDBJ whole genome shotgun (WGS) entry which is preliminary data.</text>
</comment>
<evidence type="ECO:0000256" key="2">
    <source>
        <dbReference type="ARBA" id="ARBA00009430"/>
    </source>
</evidence>
<keyword evidence="4" id="KW-0804">Transcription</keyword>
<evidence type="ECO:0000256" key="5">
    <source>
        <dbReference type="ARBA" id="ARBA00023242"/>
    </source>
</evidence>
<dbReference type="GO" id="GO:0003677">
    <property type="term" value="F:DNA binding"/>
    <property type="evidence" value="ECO:0007669"/>
    <property type="project" value="InterPro"/>
</dbReference>
<gene>
    <name evidence="6" type="ORF">Rhopal_006821-T1</name>
</gene>
<dbReference type="GO" id="GO:0006351">
    <property type="term" value="P:DNA-templated transcription"/>
    <property type="evidence" value="ECO:0007669"/>
    <property type="project" value="InterPro"/>
</dbReference>
<dbReference type="InterPro" id="IPR009668">
    <property type="entry name" value="RNA_pol-assoc_fac_A49-like"/>
</dbReference>
<evidence type="ECO:0000256" key="3">
    <source>
        <dbReference type="ARBA" id="ARBA00022478"/>
    </source>
</evidence>
<evidence type="ECO:0000313" key="7">
    <source>
        <dbReference type="Proteomes" id="UP001342314"/>
    </source>
</evidence>
<dbReference type="Proteomes" id="UP001342314">
    <property type="component" value="Unassembled WGS sequence"/>
</dbReference>
<dbReference type="GO" id="GO:0005730">
    <property type="term" value="C:nucleolus"/>
    <property type="evidence" value="ECO:0007669"/>
    <property type="project" value="UniProtKB-SubCell"/>
</dbReference>
<dbReference type="Pfam" id="PF06870">
    <property type="entry name" value="RNA_pol_I_A49"/>
    <property type="match status" value="1"/>
</dbReference>
<dbReference type="EMBL" id="BQKY01000015">
    <property type="protein sequence ID" value="GJN93764.1"/>
    <property type="molecule type" value="Genomic_DNA"/>
</dbReference>
<evidence type="ECO:0008006" key="8">
    <source>
        <dbReference type="Google" id="ProtNLM"/>
    </source>
</evidence>